<accession>A0A7I9W7H0</accession>
<feature type="compositionally biased region" description="Low complexity" evidence="1">
    <location>
        <begin position="1"/>
        <end position="12"/>
    </location>
</feature>
<evidence type="ECO:0000313" key="2">
    <source>
        <dbReference type="EMBL" id="GFG53369.1"/>
    </source>
</evidence>
<dbReference type="EMBL" id="BLKS01000001">
    <property type="protein sequence ID" value="GFG53369.1"/>
    <property type="molecule type" value="Genomic_DNA"/>
</dbReference>
<dbReference type="AlphaFoldDB" id="A0A7I9W7H0"/>
<dbReference type="Proteomes" id="UP000465302">
    <property type="component" value="Unassembled WGS sequence"/>
</dbReference>
<protein>
    <recommendedName>
        <fullName evidence="4">Transposase</fullName>
    </recommendedName>
</protein>
<gene>
    <name evidence="2" type="ORF">MAGR_48100</name>
</gene>
<feature type="region of interest" description="Disordered" evidence="1">
    <location>
        <begin position="1"/>
        <end position="21"/>
    </location>
</feature>
<proteinExistence type="predicted"/>
<sequence length="78" mass="8373">MEARNNAPAEAAAGKHSNLGNANCAGIMRLVQLYGSGVERRRRIDKTLHARIMVAYVHGVSTCSVDLVAAIPRFAARP</sequence>
<evidence type="ECO:0008006" key="4">
    <source>
        <dbReference type="Google" id="ProtNLM"/>
    </source>
</evidence>
<comment type="caution">
    <text evidence="2">The sequence shown here is derived from an EMBL/GenBank/DDBJ whole genome shotgun (WGS) entry which is preliminary data.</text>
</comment>
<reference evidence="2 3" key="1">
    <citation type="journal article" date="2019" name="Emerg. Microbes Infect.">
        <title>Comprehensive subspecies identification of 175 nontuberculous mycobacteria species based on 7547 genomic profiles.</title>
        <authorList>
            <person name="Matsumoto Y."/>
            <person name="Kinjo T."/>
            <person name="Motooka D."/>
            <person name="Nabeya D."/>
            <person name="Jung N."/>
            <person name="Uechi K."/>
            <person name="Horii T."/>
            <person name="Iida T."/>
            <person name="Fujita J."/>
            <person name="Nakamura S."/>
        </authorList>
    </citation>
    <scope>NUCLEOTIDE SEQUENCE [LARGE SCALE GENOMIC DNA]</scope>
    <source>
        <strain evidence="2 3">JCM 6377</strain>
    </source>
</reference>
<evidence type="ECO:0000313" key="3">
    <source>
        <dbReference type="Proteomes" id="UP000465302"/>
    </source>
</evidence>
<dbReference type="OrthoDB" id="9793302at2"/>
<evidence type="ECO:0000256" key="1">
    <source>
        <dbReference type="SAM" id="MobiDB-lite"/>
    </source>
</evidence>
<organism evidence="2 3">
    <name type="scientific">Mycolicibacterium agri</name>
    <name type="common">Mycobacterium agri</name>
    <dbReference type="NCBI Taxonomy" id="36811"/>
    <lineage>
        <taxon>Bacteria</taxon>
        <taxon>Bacillati</taxon>
        <taxon>Actinomycetota</taxon>
        <taxon>Actinomycetes</taxon>
        <taxon>Mycobacteriales</taxon>
        <taxon>Mycobacteriaceae</taxon>
        <taxon>Mycolicibacterium</taxon>
    </lineage>
</organism>
<name>A0A7I9W7H0_MYCAG</name>